<protein>
    <submittedName>
        <fullName evidence="1">ABC-type oligopeptide transport system substrate-binding subunit</fullName>
    </submittedName>
</protein>
<dbReference type="Proteomes" id="UP000541969">
    <property type="component" value="Unassembled WGS sequence"/>
</dbReference>
<comment type="caution">
    <text evidence="1">The sequence shown here is derived from an EMBL/GenBank/DDBJ whole genome shotgun (WGS) entry which is preliminary data.</text>
</comment>
<organism evidence="1 2">
    <name type="scientific">Petropleomorpha daqingensis</name>
    <dbReference type="NCBI Taxonomy" id="2026353"/>
    <lineage>
        <taxon>Bacteria</taxon>
        <taxon>Bacillati</taxon>
        <taxon>Actinomycetota</taxon>
        <taxon>Actinomycetes</taxon>
        <taxon>Geodermatophilales</taxon>
        <taxon>Geodermatophilaceae</taxon>
        <taxon>Petropleomorpha</taxon>
    </lineage>
</organism>
<keyword evidence="2" id="KW-1185">Reference proteome</keyword>
<evidence type="ECO:0000313" key="2">
    <source>
        <dbReference type="Proteomes" id="UP000541969"/>
    </source>
</evidence>
<evidence type="ECO:0000313" key="1">
    <source>
        <dbReference type="EMBL" id="NYJ05745.1"/>
    </source>
</evidence>
<dbReference type="EMBL" id="JACBZT010000001">
    <property type="protein sequence ID" value="NYJ05745.1"/>
    <property type="molecule type" value="Genomic_DNA"/>
</dbReference>
<sequence>MRRFWILALLAAAALLLAACGPGGRYVSGSAVAPEVVVSAA</sequence>
<name>A0A853CCJ9_9ACTN</name>
<reference evidence="1 2" key="1">
    <citation type="submission" date="2020-07" db="EMBL/GenBank/DDBJ databases">
        <title>Sequencing the genomes of 1000 actinobacteria strains.</title>
        <authorList>
            <person name="Klenk H.-P."/>
        </authorList>
    </citation>
    <scope>NUCLEOTIDE SEQUENCE [LARGE SCALE GENOMIC DNA]</scope>
    <source>
        <strain evidence="1 2">DSM 104001</strain>
    </source>
</reference>
<dbReference type="PROSITE" id="PS51257">
    <property type="entry name" value="PROKAR_LIPOPROTEIN"/>
    <property type="match status" value="1"/>
</dbReference>
<gene>
    <name evidence="1" type="ORF">GGQ55_002023</name>
</gene>
<accession>A0A853CCJ9</accession>
<proteinExistence type="predicted"/>
<dbReference type="RefSeq" id="WP_281371298.1">
    <property type="nucleotide sequence ID" value="NZ_JACBZT010000001.1"/>
</dbReference>
<dbReference type="AlphaFoldDB" id="A0A853CCJ9"/>